<feature type="compositionally biased region" description="Gly residues" evidence="1">
    <location>
        <begin position="1"/>
        <end position="10"/>
    </location>
</feature>
<sequence>MVQALGGGQRLGRHGPQPGVVLPGEASFQSELQTGARGAHPVGDIGCEVTFMAQEFGDAVQHLVVGAGYLVDLGEAAPAARALRSPSVTARR</sequence>
<dbReference type="Proteomes" id="UP000653411">
    <property type="component" value="Unassembled WGS sequence"/>
</dbReference>
<proteinExistence type="predicted"/>
<comment type="caution">
    <text evidence="2">The sequence shown here is derived from an EMBL/GenBank/DDBJ whole genome shotgun (WGS) entry which is preliminary data.</text>
</comment>
<accession>A0A917XNI7</accession>
<dbReference type="EMBL" id="BMML01000032">
    <property type="protein sequence ID" value="GGN40615.1"/>
    <property type="molecule type" value="Genomic_DNA"/>
</dbReference>
<feature type="region of interest" description="Disordered" evidence="1">
    <location>
        <begin position="1"/>
        <end position="23"/>
    </location>
</feature>
<gene>
    <name evidence="2" type="ORF">GCM10011578_088140</name>
</gene>
<dbReference type="RefSeq" id="WP_229713724.1">
    <property type="nucleotide sequence ID" value="NZ_BMML01000032.1"/>
</dbReference>
<evidence type="ECO:0000256" key="1">
    <source>
        <dbReference type="SAM" id="MobiDB-lite"/>
    </source>
</evidence>
<reference evidence="2" key="1">
    <citation type="journal article" date="2014" name="Int. J. Syst. Evol. Microbiol.">
        <title>Complete genome sequence of Corynebacterium casei LMG S-19264T (=DSM 44701T), isolated from a smear-ripened cheese.</title>
        <authorList>
            <consortium name="US DOE Joint Genome Institute (JGI-PGF)"/>
            <person name="Walter F."/>
            <person name="Albersmeier A."/>
            <person name="Kalinowski J."/>
            <person name="Ruckert C."/>
        </authorList>
    </citation>
    <scope>NUCLEOTIDE SEQUENCE</scope>
    <source>
        <strain evidence="2">CGMCC 4.7110</strain>
    </source>
</reference>
<reference evidence="2" key="2">
    <citation type="submission" date="2020-09" db="EMBL/GenBank/DDBJ databases">
        <authorList>
            <person name="Sun Q."/>
            <person name="Zhou Y."/>
        </authorList>
    </citation>
    <scope>NUCLEOTIDE SEQUENCE</scope>
    <source>
        <strain evidence="2">CGMCC 4.7110</strain>
    </source>
</reference>
<organism evidence="2 3">
    <name type="scientific">Streptomyces fuscichromogenes</name>
    <dbReference type="NCBI Taxonomy" id="1324013"/>
    <lineage>
        <taxon>Bacteria</taxon>
        <taxon>Bacillati</taxon>
        <taxon>Actinomycetota</taxon>
        <taxon>Actinomycetes</taxon>
        <taxon>Kitasatosporales</taxon>
        <taxon>Streptomycetaceae</taxon>
        <taxon>Streptomyces</taxon>
    </lineage>
</organism>
<protein>
    <submittedName>
        <fullName evidence="2">Uncharacterized protein</fullName>
    </submittedName>
</protein>
<evidence type="ECO:0000313" key="3">
    <source>
        <dbReference type="Proteomes" id="UP000653411"/>
    </source>
</evidence>
<dbReference type="AlphaFoldDB" id="A0A917XNI7"/>
<name>A0A917XNI7_9ACTN</name>
<keyword evidence="3" id="KW-1185">Reference proteome</keyword>
<evidence type="ECO:0000313" key="2">
    <source>
        <dbReference type="EMBL" id="GGN40615.1"/>
    </source>
</evidence>